<sequence length="121" mass="13839">MSKLLFKPSQGQQMRLLHENVQQSLPTVSLPTLTACPNKRQRPMNKRLVGHTMTYNNEDGDDEYHEGEDDGVQQRRPRRQPRRRAQDFGYSIGVNNIFLAHAAQAKYEGNLVCILGFGLEN</sequence>
<feature type="region of interest" description="Disordered" evidence="1">
    <location>
        <begin position="32"/>
        <end position="84"/>
    </location>
</feature>
<dbReference type="OrthoDB" id="10521308at2759"/>
<name>A0A2T4GGN2_FUSCU</name>
<dbReference type="Proteomes" id="UP000663297">
    <property type="component" value="Chromosome 4"/>
</dbReference>
<dbReference type="EMBL" id="CP064750">
    <property type="protein sequence ID" value="QPC68960.1"/>
    <property type="molecule type" value="Genomic_DNA"/>
</dbReference>
<accession>A0A2T4GGN2</accession>
<proteinExistence type="predicted"/>
<dbReference type="AlphaFoldDB" id="A0A2T4GGN2"/>
<reference evidence="3" key="2">
    <citation type="submission" date="2020-11" db="EMBL/GenBank/DDBJ databases">
        <title>The chromosome-scale genome resource for two endophytic Fusarium species: F. culmorum and F. pseudograminearum.</title>
        <authorList>
            <person name="Yuan Z."/>
        </authorList>
    </citation>
    <scope>NUCLEOTIDE SEQUENCE</scope>
    <source>
        <strain evidence="3">Class2-1B</strain>
    </source>
</reference>
<keyword evidence="4" id="KW-1185">Reference proteome</keyword>
<feature type="compositionally biased region" description="Basic residues" evidence="1">
    <location>
        <begin position="39"/>
        <end position="49"/>
    </location>
</feature>
<evidence type="ECO:0000313" key="2">
    <source>
        <dbReference type="EMBL" id="PTD02736.1"/>
    </source>
</evidence>
<organism evidence="2 4">
    <name type="scientific">Fusarium culmorum</name>
    <dbReference type="NCBI Taxonomy" id="5516"/>
    <lineage>
        <taxon>Eukaryota</taxon>
        <taxon>Fungi</taxon>
        <taxon>Dikarya</taxon>
        <taxon>Ascomycota</taxon>
        <taxon>Pezizomycotina</taxon>
        <taxon>Sordariomycetes</taxon>
        <taxon>Hypocreomycetidae</taxon>
        <taxon>Hypocreales</taxon>
        <taxon>Nectriaceae</taxon>
        <taxon>Fusarium</taxon>
    </lineage>
</organism>
<evidence type="ECO:0000313" key="4">
    <source>
        <dbReference type="Proteomes" id="UP000241587"/>
    </source>
</evidence>
<reference evidence="2 4" key="1">
    <citation type="submission" date="2018-02" db="EMBL/GenBank/DDBJ databases">
        <title>Fusarium culmorum secondary metabolites in fungal-bacterial-plant interactions.</title>
        <authorList>
            <person name="Schmidt R."/>
        </authorList>
    </citation>
    <scope>NUCLEOTIDE SEQUENCE [LARGE SCALE GENOMIC DNA]</scope>
    <source>
        <strain evidence="2 4">PV</strain>
    </source>
</reference>
<dbReference type="EMBL" id="PVEM01000016">
    <property type="protein sequence ID" value="PTD02736.1"/>
    <property type="molecule type" value="Genomic_DNA"/>
</dbReference>
<gene>
    <name evidence="2" type="ORF">FCULG_00009283</name>
    <name evidence="3" type="ORF">HYE67_011191</name>
</gene>
<evidence type="ECO:0000313" key="3">
    <source>
        <dbReference type="EMBL" id="QPC68960.1"/>
    </source>
</evidence>
<protein>
    <submittedName>
        <fullName evidence="2">Uncharacterized protein</fullName>
    </submittedName>
</protein>
<dbReference type="Proteomes" id="UP000241587">
    <property type="component" value="Unassembled WGS sequence"/>
</dbReference>
<feature type="compositionally biased region" description="Acidic residues" evidence="1">
    <location>
        <begin position="58"/>
        <end position="71"/>
    </location>
</feature>
<evidence type="ECO:0000256" key="1">
    <source>
        <dbReference type="SAM" id="MobiDB-lite"/>
    </source>
</evidence>